<dbReference type="Proteomes" id="UP000095472">
    <property type="component" value="Chromosome"/>
</dbReference>
<reference evidence="1 2" key="1">
    <citation type="journal article" date="2016" name="Genome Announc.">
        <title>Draft Genome Sequence of the Thermotolerant Cyanobacterium Desertifilum sp. IPPAS B-1220.</title>
        <authorList>
            <person name="Mironov K.S."/>
            <person name="Sinetova M.A."/>
            <person name="Bolatkhan K."/>
            <person name="Zayadan B.K."/>
            <person name="Ustinova V.V."/>
            <person name="Kupriyanova E.V."/>
            <person name="Skrypnik A.N."/>
            <person name="Gogoleva N.E."/>
            <person name="Gogolev Y.V."/>
            <person name="Los D.A."/>
        </authorList>
    </citation>
    <scope>NUCLEOTIDE SEQUENCE [LARGE SCALE GENOMIC DNA]</scope>
    <source>
        <strain evidence="1 2">IPPAS B-1220</strain>
    </source>
</reference>
<organism evidence="1 2">
    <name type="scientific">Desertifilum tharense IPPAS B-1220</name>
    <dbReference type="NCBI Taxonomy" id="1781255"/>
    <lineage>
        <taxon>Bacteria</taxon>
        <taxon>Bacillati</taxon>
        <taxon>Cyanobacteriota</taxon>
        <taxon>Cyanophyceae</taxon>
        <taxon>Desertifilales</taxon>
        <taxon>Desertifilaceae</taxon>
        <taxon>Desertifilum</taxon>
    </lineage>
</organism>
<keyword evidence="2" id="KW-1185">Reference proteome</keyword>
<sequence>MNNDTHGKKGVGNWELGVGEEDDGETSDSTLSSYSAHCYAEASYSTLHSALSSHSELGTLHSFPPPPHLPIPPSSISRSLYPGWC</sequence>
<protein>
    <submittedName>
        <fullName evidence="1">Uncharacterized protein</fullName>
    </submittedName>
</protein>
<dbReference type="EMBL" id="CP182909">
    <property type="protein sequence ID" value="XPM64975.1"/>
    <property type="molecule type" value="Genomic_DNA"/>
</dbReference>
<accession>A0ACD5GVP7</accession>
<evidence type="ECO:0000313" key="2">
    <source>
        <dbReference type="Proteomes" id="UP000095472"/>
    </source>
</evidence>
<gene>
    <name evidence="1" type="ORF">BH720_003595</name>
</gene>
<proteinExistence type="predicted"/>
<name>A0ACD5GVP7_9CYAN</name>
<evidence type="ECO:0000313" key="1">
    <source>
        <dbReference type="EMBL" id="XPM64975.1"/>
    </source>
</evidence>